<feature type="domain" description="Histidine kinase" evidence="15">
    <location>
        <begin position="221"/>
        <end position="403"/>
    </location>
</feature>
<evidence type="ECO:0000313" key="16">
    <source>
        <dbReference type="EMBL" id="BDG68455.1"/>
    </source>
</evidence>
<keyword evidence="9" id="KW-0418">Kinase</keyword>
<keyword evidence="12" id="KW-0902">Two-component regulatory system</keyword>
<evidence type="ECO:0000256" key="8">
    <source>
        <dbReference type="ARBA" id="ARBA00022741"/>
    </source>
</evidence>
<evidence type="ECO:0000256" key="9">
    <source>
        <dbReference type="ARBA" id="ARBA00022777"/>
    </source>
</evidence>
<dbReference type="Gene3D" id="1.10.287.130">
    <property type="match status" value="1"/>
</dbReference>
<organism evidence="16 17">
    <name type="scientific">Enterococcus innesii</name>
    <dbReference type="NCBI Taxonomy" id="2839759"/>
    <lineage>
        <taxon>Bacteria</taxon>
        <taxon>Bacillati</taxon>
        <taxon>Bacillota</taxon>
        <taxon>Bacilli</taxon>
        <taxon>Lactobacillales</taxon>
        <taxon>Enterococcaceae</taxon>
        <taxon>Enterococcus</taxon>
    </lineage>
</organism>
<gene>
    <name evidence="16" type="ORF">ENLAB_20190</name>
</gene>
<dbReference type="PROSITE" id="PS50109">
    <property type="entry name" value="HIS_KIN"/>
    <property type="match status" value="1"/>
</dbReference>
<accession>A0ABN6NQG0</accession>
<keyword evidence="10" id="KW-0067">ATP-binding</keyword>
<protein>
    <recommendedName>
        <fullName evidence="3">histidine kinase</fullName>
        <ecNumber evidence="3">2.7.13.3</ecNumber>
    </recommendedName>
</protein>
<dbReference type="EMBL" id="AP025635">
    <property type="protein sequence ID" value="BDG68455.1"/>
    <property type="molecule type" value="Genomic_DNA"/>
</dbReference>
<reference evidence="16 17" key="1">
    <citation type="submission" date="2022-03" db="EMBL/GenBank/DDBJ databases">
        <title>Complete genome sequence of Enterococcus innesii DB-1.</title>
        <authorList>
            <person name="Fukuda D."/>
            <person name="Nolasco-Hipolito C."/>
        </authorList>
    </citation>
    <scope>NUCLEOTIDE SEQUENCE [LARGE SCALE GENOMIC DNA]</scope>
    <source>
        <strain evidence="16 17">DB-1</strain>
    </source>
</reference>
<evidence type="ECO:0000256" key="2">
    <source>
        <dbReference type="ARBA" id="ARBA00004651"/>
    </source>
</evidence>
<name>A0ABN6NQG0_9ENTE</name>
<dbReference type="SUPFAM" id="SSF47384">
    <property type="entry name" value="Homodimeric domain of signal transducing histidine kinase"/>
    <property type="match status" value="1"/>
</dbReference>
<dbReference type="InterPro" id="IPR003661">
    <property type="entry name" value="HisK_dim/P_dom"/>
</dbReference>
<evidence type="ECO:0000256" key="14">
    <source>
        <dbReference type="SAM" id="Phobius"/>
    </source>
</evidence>
<dbReference type="SMART" id="SM00388">
    <property type="entry name" value="HisKA"/>
    <property type="match status" value="1"/>
</dbReference>
<evidence type="ECO:0000256" key="12">
    <source>
        <dbReference type="ARBA" id="ARBA00023012"/>
    </source>
</evidence>
<comment type="subcellular location">
    <subcellularLocation>
        <location evidence="2">Cell membrane</location>
        <topology evidence="2">Multi-pass membrane protein</topology>
    </subcellularLocation>
</comment>
<evidence type="ECO:0000256" key="10">
    <source>
        <dbReference type="ARBA" id="ARBA00022840"/>
    </source>
</evidence>
<dbReference type="Gene3D" id="3.30.565.10">
    <property type="entry name" value="Histidine kinase-like ATPase, C-terminal domain"/>
    <property type="match status" value="1"/>
</dbReference>
<dbReference type="SUPFAM" id="SSF55874">
    <property type="entry name" value="ATPase domain of HSP90 chaperone/DNA topoisomerase II/histidine kinase"/>
    <property type="match status" value="1"/>
</dbReference>
<evidence type="ECO:0000256" key="4">
    <source>
        <dbReference type="ARBA" id="ARBA00022475"/>
    </source>
</evidence>
<feature type="transmembrane region" description="Helical" evidence="14">
    <location>
        <begin position="118"/>
        <end position="144"/>
    </location>
</feature>
<evidence type="ECO:0000256" key="7">
    <source>
        <dbReference type="ARBA" id="ARBA00022692"/>
    </source>
</evidence>
<dbReference type="PANTHER" id="PTHR45528:SF1">
    <property type="entry name" value="SENSOR HISTIDINE KINASE CPXA"/>
    <property type="match status" value="1"/>
</dbReference>
<keyword evidence="6" id="KW-0808">Transferase</keyword>
<dbReference type="PANTHER" id="PTHR45528">
    <property type="entry name" value="SENSOR HISTIDINE KINASE CPXA"/>
    <property type="match status" value="1"/>
</dbReference>
<dbReference type="Pfam" id="PF00512">
    <property type="entry name" value="HisKA"/>
    <property type="match status" value="1"/>
</dbReference>
<dbReference type="Pfam" id="PF02518">
    <property type="entry name" value="HATPase_c"/>
    <property type="match status" value="1"/>
</dbReference>
<keyword evidence="13 14" id="KW-0472">Membrane</keyword>
<keyword evidence="11 14" id="KW-1133">Transmembrane helix</keyword>
<evidence type="ECO:0000256" key="5">
    <source>
        <dbReference type="ARBA" id="ARBA00022553"/>
    </source>
</evidence>
<dbReference type="InterPro" id="IPR003594">
    <property type="entry name" value="HATPase_dom"/>
</dbReference>
<keyword evidence="8" id="KW-0547">Nucleotide-binding</keyword>
<keyword evidence="7 14" id="KW-0812">Transmembrane</keyword>
<evidence type="ECO:0000256" key="1">
    <source>
        <dbReference type="ARBA" id="ARBA00000085"/>
    </source>
</evidence>
<dbReference type="InterPro" id="IPR050398">
    <property type="entry name" value="HssS/ArlS-like"/>
</dbReference>
<dbReference type="EC" id="2.7.13.3" evidence="3"/>
<evidence type="ECO:0000313" key="17">
    <source>
        <dbReference type="Proteomes" id="UP000831692"/>
    </source>
</evidence>
<evidence type="ECO:0000259" key="15">
    <source>
        <dbReference type="PROSITE" id="PS50109"/>
    </source>
</evidence>
<dbReference type="InterPro" id="IPR036890">
    <property type="entry name" value="HATPase_C_sf"/>
</dbReference>
<dbReference type="InterPro" id="IPR036097">
    <property type="entry name" value="HisK_dim/P_sf"/>
</dbReference>
<dbReference type="Proteomes" id="UP000831692">
    <property type="component" value="Chromosome"/>
</dbReference>
<evidence type="ECO:0000256" key="6">
    <source>
        <dbReference type="ARBA" id="ARBA00022679"/>
    </source>
</evidence>
<proteinExistence type="predicted"/>
<dbReference type="InterPro" id="IPR005467">
    <property type="entry name" value="His_kinase_dom"/>
</dbReference>
<keyword evidence="5" id="KW-0597">Phosphoprotein</keyword>
<sequence>MSFVTFVSVIGFFLLDIGPRIEMKQQAVFDTVVREIFDIVNDDELSFQRLDSYRIDGYTIIIFDAQQNTIYPIQQPITAKNGELIHLTNGYQSTFDTNGYKVYVSYPVQISAVDVKEIIWLATPFVLLLVSLLTLAGSGLYTYLYRNEKSKLASVFHMMEKNIPYEEIHDVNTMIKLHDYLVIETQVTALYQQLQCAQRAALEQVQQIKQLELEKKTLLEGFTHEMKTPIMASQLLLANVRDDSLSEEQQESLLATENELKKLQQLIKEILFVFHNQQAHDDQPLSVREMIDHLIEEYEVLWSDKGLRIEIDQQQELTFFYHPKLAKKIFSNLLSNAIFHSPPNSVVTIILTNKQLTIKNPIKKTGPLKHSDLAKPFFSYGEEAGTGLGLYIVKTMLKHSHYGFTFDCQKDFTVSIYKKQD</sequence>
<evidence type="ECO:0000256" key="3">
    <source>
        <dbReference type="ARBA" id="ARBA00012438"/>
    </source>
</evidence>
<evidence type="ECO:0000256" key="13">
    <source>
        <dbReference type="ARBA" id="ARBA00023136"/>
    </source>
</evidence>
<dbReference type="CDD" id="cd00082">
    <property type="entry name" value="HisKA"/>
    <property type="match status" value="1"/>
</dbReference>
<keyword evidence="4" id="KW-1003">Cell membrane</keyword>
<keyword evidence="17" id="KW-1185">Reference proteome</keyword>
<comment type="catalytic activity">
    <reaction evidence="1">
        <text>ATP + protein L-histidine = ADP + protein N-phospho-L-histidine.</text>
        <dbReference type="EC" id="2.7.13.3"/>
    </reaction>
</comment>
<evidence type="ECO:0000256" key="11">
    <source>
        <dbReference type="ARBA" id="ARBA00022989"/>
    </source>
</evidence>